<gene>
    <name evidence="1" type="ORF">SAMN05660293_05432</name>
</gene>
<dbReference type="PANTHER" id="PTHR43861:SF6">
    <property type="entry name" value="METHYLTRANSFERASE TYPE 11"/>
    <property type="match status" value="1"/>
</dbReference>
<accession>A0A1T5HFA4</accession>
<dbReference type="GO" id="GO:0032259">
    <property type="term" value="P:methylation"/>
    <property type="evidence" value="ECO:0007669"/>
    <property type="project" value="UniProtKB-KW"/>
</dbReference>
<dbReference type="Gene3D" id="3.40.50.150">
    <property type="entry name" value="Vaccinia Virus protein VP39"/>
    <property type="match status" value="1"/>
</dbReference>
<evidence type="ECO:0000313" key="1">
    <source>
        <dbReference type="EMBL" id="SKC19250.1"/>
    </source>
</evidence>
<dbReference type="Pfam" id="PF13489">
    <property type="entry name" value="Methyltransf_23"/>
    <property type="match status" value="1"/>
</dbReference>
<proteinExistence type="predicted"/>
<dbReference type="OrthoDB" id="2370471at2"/>
<keyword evidence="1" id="KW-0808">Transferase</keyword>
<dbReference type="AlphaFoldDB" id="A0A1T5HFA4"/>
<protein>
    <submittedName>
        <fullName evidence="1">2-polyprenyl-3-methyl-5-hydroxy-6-metoxy-1,4-benzoquinol methylase</fullName>
    </submittedName>
</protein>
<dbReference type="GO" id="GO:0008168">
    <property type="term" value="F:methyltransferase activity"/>
    <property type="evidence" value="ECO:0007669"/>
    <property type="project" value="UniProtKB-KW"/>
</dbReference>
<dbReference type="RefSeq" id="WP_082217854.1">
    <property type="nucleotide sequence ID" value="NZ_FUZA01000013.1"/>
</dbReference>
<keyword evidence="2" id="KW-1185">Reference proteome</keyword>
<reference evidence="2" key="1">
    <citation type="submission" date="2017-02" db="EMBL/GenBank/DDBJ databases">
        <authorList>
            <person name="Varghese N."/>
            <person name="Submissions S."/>
        </authorList>
    </citation>
    <scope>NUCLEOTIDE SEQUENCE [LARGE SCALE GENOMIC DNA]</scope>
    <source>
        <strain evidence="2">DSM 22270</strain>
    </source>
</reference>
<dbReference type="STRING" id="651661.SAMN05660293_05432"/>
<evidence type="ECO:0000313" key="2">
    <source>
        <dbReference type="Proteomes" id="UP000190897"/>
    </source>
</evidence>
<dbReference type="InterPro" id="IPR029063">
    <property type="entry name" value="SAM-dependent_MTases_sf"/>
</dbReference>
<dbReference type="PANTHER" id="PTHR43861">
    <property type="entry name" value="TRANS-ACONITATE 2-METHYLTRANSFERASE-RELATED"/>
    <property type="match status" value="1"/>
</dbReference>
<name>A0A1T5HFA4_9BACT</name>
<dbReference type="Proteomes" id="UP000190897">
    <property type="component" value="Unassembled WGS sequence"/>
</dbReference>
<organism evidence="1 2">
    <name type="scientific">Dyadobacter psychrophilus</name>
    <dbReference type="NCBI Taxonomy" id="651661"/>
    <lineage>
        <taxon>Bacteria</taxon>
        <taxon>Pseudomonadati</taxon>
        <taxon>Bacteroidota</taxon>
        <taxon>Cytophagia</taxon>
        <taxon>Cytophagales</taxon>
        <taxon>Spirosomataceae</taxon>
        <taxon>Dyadobacter</taxon>
    </lineage>
</organism>
<dbReference type="EMBL" id="FUZA01000013">
    <property type="protein sequence ID" value="SKC19250.1"/>
    <property type="molecule type" value="Genomic_DNA"/>
</dbReference>
<keyword evidence="1" id="KW-0489">Methyltransferase</keyword>
<sequence length="301" mass="34004">MPLETLQNCPICDKSSFNNYLNVEDYTVSHKEFTIQQCNSCYFLFTNPRPSEAEIGAYYQSEDYISHHDEEKTNLISKAYTAVRNHTIKQKVELINNLSPSKGKILDIGCGTGNFLAATAKDGWKTFGTEPDSGARTMAQKRAGTSIYESINAGELTAETFDVITLWHVLEHVHLLNETVEWLHQHLNPNGKILIAVPNPQSFDAVKYGRFWAAYDVPRHLYHFTKGTMRTLLQKHSLEVNSILPMWFDSFYVGMLSSKYSGGSINYFDSVKTGILSNLKGSAKDKEHLNTSSLIYIVSKK</sequence>
<dbReference type="SUPFAM" id="SSF53335">
    <property type="entry name" value="S-adenosyl-L-methionine-dependent methyltransferases"/>
    <property type="match status" value="1"/>
</dbReference>
<dbReference type="CDD" id="cd02440">
    <property type="entry name" value="AdoMet_MTases"/>
    <property type="match status" value="1"/>
</dbReference>